<evidence type="ECO:0000256" key="5">
    <source>
        <dbReference type="ARBA" id="ARBA00022723"/>
    </source>
</evidence>
<sequence>YHQLRVHEEDIPKTAFRTRYGHYEFQVTPFGLTNAPAKKKEHEEHLKVILELLKKEESYAKFSKCEFWIPKVQFLGHVSDSQGIHVDPAKIESIKDWASSKTPTKIRQSLGLAGYYRRFIERFSKIAKPMTKLTQKKVAFEWGAENFIVYCDASHKGLGAVLMQNEEVIAYASRQLKIHEKNYTTHDLELGAVVFALKIWRHYLYGTKCTVFTDHKSLQHILDQKELNMRQHRKSELNHRVRALVMTISLDLPKQILNAQTEAQKPENLKNEDVGGMIRRDITKEKLEPRADGTLCLNGRSWLPCYGDLRTVIMHESHKSKYSVHPGSDKMYQDMKKLYWWPNMKADIATYVSKCLTCARVKAEHQRPSGLLVQPKIPQWKWDNITMDFVTKLPKSPQGHDTIWVIVDRLTKSAIFTPMRETDSTEKLARLYIKEVVARHGIPVSIICDRDPRFASHFWRSLQKALGTSLDMSTAYHPETDGQSERTIQTLEDMLRACVIDFGNGWINHLPLVEFSYNNSYHASIKAAPFEALYGRKCRSPVCWAEVGEAQLTGPDLIQETTEKIIQIKQRIQAARDRQKSYADLKRKPMEFQVGDRVMLKVSPWKGVVRFGKRGKLNPRYVGPFEVLEKVGSVAYKLELPQELSRVHNTFHVSNLKKIVLRRKPFTVPMVIGRFPLNNHFQAPNTLPDWKGSGRVFHYTTGAVRFECYATCQQKETSPKPLIGQAYKENDTRGLLTNTQEVENYTEFSVIKAKELKGYGILPVIGKSVCSISSKGYDLRSNHYKELRAKIRVQEERVRSLEASLPAYKYKASSLTGSSSFLFQFLVA</sequence>
<dbReference type="GO" id="GO:0003964">
    <property type="term" value="F:RNA-directed DNA polymerase activity"/>
    <property type="evidence" value="ECO:0007669"/>
    <property type="project" value="UniProtKB-KW"/>
</dbReference>
<dbReference type="Pfam" id="PF17921">
    <property type="entry name" value="Integrase_H2C2"/>
    <property type="match status" value="1"/>
</dbReference>
<evidence type="ECO:0000256" key="1">
    <source>
        <dbReference type="ARBA" id="ARBA00022670"/>
    </source>
</evidence>
<dbReference type="PROSITE" id="PS50994">
    <property type="entry name" value="INTEGRASE"/>
    <property type="match status" value="1"/>
</dbReference>
<dbReference type="InterPro" id="IPR056924">
    <property type="entry name" value="SH3_Tf2-1"/>
</dbReference>
<keyword evidence="6" id="KW-0064">Aspartyl protease</keyword>
<dbReference type="SUPFAM" id="SSF56672">
    <property type="entry name" value="DNA/RNA polymerases"/>
    <property type="match status" value="1"/>
</dbReference>
<evidence type="ECO:0000256" key="7">
    <source>
        <dbReference type="ARBA" id="ARBA00022759"/>
    </source>
</evidence>
<keyword evidence="5" id="KW-0479">Metal-binding</keyword>
<evidence type="ECO:0000256" key="10">
    <source>
        <dbReference type="ARBA" id="ARBA00022908"/>
    </source>
</evidence>
<feature type="domain" description="Integrase catalytic" evidence="15">
    <location>
        <begin position="374"/>
        <end position="537"/>
    </location>
</feature>
<name>A0ABQ4ZBU1_9ASTR</name>
<keyword evidence="7" id="KW-0255">Endonuclease</keyword>
<dbReference type="InterPro" id="IPR043502">
    <property type="entry name" value="DNA/RNA_pol_sf"/>
</dbReference>
<dbReference type="Gene3D" id="3.30.420.10">
    <property type="entry name" value="Ribonuclease H-like superfamily/Ribonuclease H"/>
    <property type="match status" value="1"/>
</dbReference>
<organism evidence="16 17">
    <name type="scientific">Tanacetum coccineum</name>
    <dbReference type="NCBI Taxonomy" id="301880"/>
    <lineage>
        <taxon>Eukaryota</taxon>
        <taxon>Viridiplantae</taxon>
        <taxon>Streptophyta</taxon>
        <taxon>Embryophyta</taxon>
        <taxon>Tracheophyta</taxon>
        <taxon>Spermatophyta</taxon>
        <taxon>Magnoliopsida</taxon>
        <taxon>eudicotyledons</taxon>
        <taxon>Gunneridae</taxon>
        <taxon>Pentapetalae</taxon>
        <taxon>asterids</taxon>
        <taxon>campanulids</taxon>
        <taxon>Asterales</taxon>
        <taxon>Asteraceae</taxon>
        <taxon>Asteroideae</taxon>
        <taxon>Anthemideae</taxon>
        <taxon>Anthemidinae</taxon>
        <taxon>Tanacetum</taxon>
    </lineage>
</organism>
<keyword evidence="14" id="KW-0233">DNA recombination</keyword>
<evidence type="ECO:0000256" key="14">
    <source>
        <dbReference type="ARBA" id="ARBA00023172"/>
    </source>
</evidence>
<accession>A0ABQ4ZBU1</accession>
<dbReference type="InterPro" id="IPR012337">
    <property type="entry name" value="RNaseH-like_sf"/>
</dbReference>
<keyword evidence="9" id="KW-0460">Magnesium</keyword>
<evidence type="ECO:0000256" key="12">
    <source>
        <dbReference type="ARBA" id="ARBA00022932"/>
    </source>
</evidence>
<evidence type="ECO:0000256" key="11">
    <source>
        <dbReference type="ARBA" id="ARBA00022918"/>
    </source>
</evidence>
<reference evidence="16" key="2">
    <citation type="submission" date="2022-01" db="EMBL/GenBank/DDBJ databases">
        <authorList>
            <person name="Yamashiro T."/>
            <person name="Shiraishi A."/>
            <person name="Satake H."/>
            <person name="Nakayama K."/>
        </authorList>
    </citation>
    <scope>NUCLEOTIDE SEQUENCE</scope>
</reference>
<dbReference type="EMBL" id="BQNB010011119">
    <property type="protein sequence ID" value="GJS86373.1"/>
    <property type="molecule type" value="Genomic_DNA"/>
</dbReference>
<dbReference type="Pfam" id="PF24626">
    <property type="entry name" value="SH3_Tf2-1"/>
    <property type="match status" value="1"/>
</dbReference>
<dbReference type="Gene3D" id="3.10.10.10">
    <property type="entry name" value="HIV Type 1 Reverse Transcriptase, subunit A, domain 1"/>
    <property type="match status" value="1"/>
</dbReference>
<evidence type="ECO:0000256" key="3">
    <source>
        <dbReference type="ARBA" id="ARBA00022695"/>
    </source>
</evidence>
<dbReference type="InterPro" id="IPR041588">
    <property type="entry name" value="Integrase_H2C2"/>
</dbReference>
<dbReference type="Pfam" id="PF17917">
    <property type="entry name" value="RT_RNaseH"/>
    <property type="match status" value="1"/>
</dbReference>
<dbReference type="PANTHER" id="PTHR37984">
    <property type="entry name" value="PROTEIN CBG26694"/>
    <property type="match status" value="1"/>
</dbReference>
<keyword evidence="11 16" id="KW-0695">RNA-directed DNA polymerase</keyword>
<dbReference type="InterPro" id="IPR043128">
    <property type="entry name" value="Rev_trsase/Diguanyl_cyclase"/>
</dbReference>
<dbReference type="CDD" id="cd09274">
    <property type="entry name" value="RNase_HI_RT_Ty3"/>
    <property type="match status" value="1"/>
</dbReference>
<dbReference type="InterPro" id="IPR036397">
    <property type="entry name" value="RNaseH_sf"/>
</dbReference>
<reference evidence="16" key="1">
    <citation type="journal article" date="2022" name="Int. J. Mol. Sci.">
        <title>Draft Genome of Tanacetum Coccineum: Genomic Comparison of Closely Related Tanacetum-Family Plants.</title>
        <authorList>
            <person name="Yamashiro T."/>
            <person name="Shiraishi A."/>
            <person name="Nakayama K."/>
            <person name="Satake H."/>
        </authorList>
    </citation>
    <scope>NUCLEOTIDE SEQUENCE</scope>
</reference>
<evidence type="ECO:0000256" key="6">
    <source>
        <dbReference type="ARBA" id="ARBA00022750"/>
    </source>
</evidence>
<evidence type="ECO:0000259" key="15">
    <source>
        <dbReference type="PROSITE" id="PS50994"/>
    </source>
</evidence>
<keyword evidence="10" id="KW-0229">DNA integration</keyword>
<dbReference type="InterPro" id="IPR050951">
    <property type="entry name" value="Retrovirus_Pol_polyprotein"/>
</dbReference>
<evidence type="ECO:0000256" key="8">
    <source>
        <dbReference type="ARBA" id="ARBA00022801"/>
    </source>
</evidence>
<dbReference type="Gene3D" id="3.30.70.270">
    <property type="match status" value="2"/>
</dbReference>
<keyword evidence="17" id="KW-1185">Reference proteome</keyword>
<proteinExistence type="predicted"/>
<dbReference type="PANTHER" id="PTHR37984:SF5">
    <property type="entry name" value="PROTEIN NYNRIN-LIKE"/>
    <property type="match status" value="1"/>
</dbReference>
<evidence type="ECO:0000256" key="2">
    <source>
        <dbReference type="ARBA" id="ARBA00022679"/>
    </source>
</evidence>
<dbReference type="InterPro" id="IPR041373">
    <property type="entry name" value="RT_RNaseH"/>
</dbReference>
<keyword evidence="3" id="KW-0548">Nucleotidyltransferase</keyword>
<feature type="non-terminal residue" evidence="16">
    <location>
        <position position="1"/>
    </location>
</feature>
<dbReference type="Gene3D" id="1.10.340.70">
    <property type="match status" value="1"/>
</dbReference>
<keyword evidence="8" id="KW-0378">Hydrolase</keyword>
<evidence type="ECO:0000256" key="9">
    <source>
        <dbReference type="ARBA" id="ARBA00022842"/>
    </source>
</evidence>
<evidence type="ECO:0000313" key="16">
    <source>
        <dbReference type="EMBL" id="GJS86373.1"/>
    </source>
</evidence>
<keyword evidence="12" id="KW-0239">DNA-directed DNA polymerase</keyword>
<evidence type="ECO:0000256" key="13">
    <source>
        <dbReference type="ARBA" id="ARBA00023125"/>
    </source>
</evidence>
<dbReference type="Proteomes" id="UP001151760">
    <property type="component" value="Unassembled WGS sequence"/>
</dbReference>
<dbReference type="InterPro" id="IPR001584">
    <property type="entry name" value="Integrase_cat-core"/>
</dbReference>
<gene>
    <name evidence="16" type="ORF">Tco_0769009</name>
</gene>
<keyword evidence="1" id="KW-0645">Protease</keyword>
<evidence type="ECO:0000256" key="4">
    <source>
        <dbReference type="ARBA" id="ARBA00022722"/>
    </source>
</evidence>
<keyword evidence="13" id="KW-0238">DNA-binding</keyword>
<evidence type="ECO:0000313" key="17">
    <source>
        <dbReference type="Proteomes" id="UP001151760"/>
    </source>
</evidence>
<comment type="caution">
    <text evidence="16">The sequence shown here is derived from an EMBL/GenBank/DDBJ whole genome shotgun (WGS) entry which is preliminary data.</text>
</comment>
<keyword evidence="4" id="KW-0540">Nuclease</keyword>
<keyword evidence="2" id="KW-0808">Transferase</keyword>
<dbReference type="CDD" id="cd01647">
    <property type="entry name" value="RT_LTR"/>
    <property type="match status" value="1"/>
</dbReference>
<dbReference type="SUPFAM" id="SSF53098">
    <property type="entry name" value="Ribonuclease H-like"/>
    <property type="match status" value="1"/>
</dbReference>
<protein>
    <submittedName>
        <fullName evidence="16">Reverse transcriptase domain-containing protein</fullName>
    </submittedName>
</protein>